<evidence type="ECO:0000313" key="11">
    <source>
        <dbReference type="Proteomes" id="UP000010931"/>
    </source>
</evidence>
<dbReference type="RefSeq" id="WP_006382925.1">
    <property type="nucleotide sequence ID" value="NZ_AEJB01000629.1"/>
</dbReference>
<comment type="similarity">
    <text evidence="7">Belongs to the binding-protein-dependent transport system permease family.</text>
</comment>
<dbReference type="PROSITE" id="PS50928">
    <property type="entry name" value="ABC_TM1"/>
    <property type="match status" value="1"/>
</dbReference>
<comment type="subcellular location">
    <subcellularLocation>
        <location evidence="1 7">Cell membrane</location>
        <topology evidence="1 7">Multi-pass membrane protein</topology>
    </subcellularLocation>
</comment>
<dbReference type="AlphaFoldDB" id="L7EUX8"/>
<keyword evidence="11" id="KW-1185">Reference proteome</keyword>
<dbReference type="InterPro" id="IPR051393">
    <property type="entry name" value="ABC_transporter_permease"/>
</dbReference>
<feature type="transmembrane region" description="Helical" evidence="7">
    <location>
        <begin position="185"/>
        <end position="211"/>
    </location>
</feature>
<evidence type="ECO:0000256" key="6">
    <source>
        <dbReference type="ARBA" id="ARBA00023136"/>
    </source>
</evidence>
<dbReference type="CDD" id="cd06261">
    <property type="entry name" value="TM_PBP2"/>
    <property type="match status" value="1"/>
</dbReference>
<feature type="domain" description="ABC transmembrane type-1" evidence="9">
    <location>
        <begin position="99"/>
        <end position="313"/>
    </location>
</feature>
<keyword evidence="6 7" id="KW-0472">Membrane</keyword>
<dbReference type="GO" id="GO:0055085">
    <property type="term" value="P:transmembrane transport"/>
    <property type="evidence" value="ECO:0007669"/>
    <property type="project" value="InterPro"/>
</dbReference>
<evidence type="ECO:0000256" key="3">
    <source>
        <dbReference type="ARBA" id="ARBA00022475"/>
    </source>
</evidence>
<evidence type="ECO:0000256" key="2">
    <source>
        <dbReference type="ARBA" id="ARBA00022448"/>
    </source>
</evidence>
<dbReference type="PATRIC" id="fig|698760.3.peg.8884"/>
<keyword evidence="4 7" id="KW-0812">Transmembrane</keyword>
<feature type="transmembrane region" description="Helical" evidence="7">
    <location>
        <begin position="295"/>
        <end position="314"/>
    </location>
</feature>
<dbReference type="GeneID" id="97403877"/>
<feature type="transmembrane region" description="Helical" evidence="7">
    <location>
        <begin position="136"/>
        <end position="156"/>
    </location>
</feature>
<dbReference type="SUPFAM" id="SSF161098">
    <property type="entry name" value="MetI-like"/>
    <property type="match status" value="1"/>
</dbReference>
<gene>
    <name evidence="10" type="ORF">STRTUCAR8_09924</name>
</gene>
<dbReference type="InterPro" id="IPR035906">
    <property type="entry name" value="MetI-like_sf"/>
</dbReference>
<dbReference type="PANTHER" id="PTHR30193:SF41">
    <property type="entry name" value="DIACETYLCHITOBIOSE UPTAKE SYSTEM PERMEASE PROTEIN NGCF"/>
    <property type="match status" value="1"/>
</dbReference>
<accession>L7EUX8</accession>
<evidence type="ECO:0000259" key="9">
    <source>
        <dbReference type="PROSITE" id="PS50928"/>
    </source>
</evidence>
<feature type="compositionally biased region" description="Pro residues" evidence="8">
    <location>
        <begin position="18"/>
        <end position="27"/>
    </location>
</feature>
<evidence type="ECO:0000313" key="10">
    <source>
        <dbReference type="EMBL" id="ELP62185.1"/>
    </source>
</evidence>
<comment type="caution">
    <text evidence="10">The sequence shown here is derived from an EMBL/GenBank/DDBJ whole genome shotgun (WGS) entry which is preliminary data.</text>
</comment>
<protein>
    <submittedName>
        <fullName evidence="10">Putative bacteriochlorophyll 4-vinyl reductase</fullName>
    </submittedName>
</protein>
<evidence type="ECO:0000256" key="4">
    <source>
        <dbReference type="ARBA" id="ARBA00022692"/>
    </source>
</evidence>
<dbReference type="PANTHER" id="PTHR30193">
    <property type="entry name" value="ABC TRANSPORTER PERMEASE PROTEIN"/>
    <property type="match status" value="1"/>
</dbReference>
<proteinExistence type="inferred from homology"/>
<organism evidence="10 11">
    <name type="scientific">Streptomyces turgidiscabies (strain Car8)</name>
    <dbReference type="NCBI Taxonomy" id="698760"/>
    <lineage>
        <taxon>Bacteria</taxon>
        <taxon>Bacillati</taxon>
        <taxon>Actinomycetota</taxon>
        <taxon>Actinomycetes</taxon>
        <taxon>Kitasatosporales</taxon>
        <taxon>Streptomycetaceae</taxon>
        <taxon>Streptomyces</taxon>
    </lineage>
</organism>
<feature type="region of interest" description="Disordered" evidence="8">
    <location>
        <begin position="1"/>
        <end position="31"/>
    </location>
</feature>
<reference evidence="10 11" key="1">
    <citation type="journal article" date="2011" name="Plasmid">
        <title>Streptomyces turgidiscabies Car8 contains a modular pathogenicity island that shares virulence genes with other actinobacterial plant pathogens.</title>
        <authorList>
            <person name="Huguet-Tapia J.C."/>
            <person name="Badger J.H."/>
            <person name="Loria R."/>
            <person name="Pettis G.S."/>
        </authorList>
    </citation>
    <scope>NUCLEOTIDE SEQUENCE [LARGE SCALE GENOMIC DNA]</scope>
    <source>
        <strain evidence="10 11">Car8</strain>
    </source>
</reference>
<dbReference type="GO" id="GO:0005886">
    <property type="term" value="C:plasma membrane"/>
    <property type="evidence" value="ECO:0007669"/>
    <property type="project" value="UniProtKB-SubCell"/>
</dbReference>
<evidence type="ECO:0000256" key="8">
    <source>
        <dbReference type="SAM" id="MobiDB-lite"/>
    </source>
</evidence>
<feature type="transmembrane region" description="Helical" evidence="7">
    <location>
        <begin position="42"/>
        <end position="61"/>
    </location>
</feature>
<dbReference type="InterPro" id="IPR000515">
    <property type="entry name" value="MetI-like"/>
</dbReference>
<keyword evidence="5 7" id="KW-1133">Transmembrane helix</keyword>
<evidence type="ECO:0000256" key="1">
    <source>
        <dbReference type="ARBA" id="ARBA00004651"/>
    </source>
</evidence>
<keyword evidence="2 7" id="KW-0813">Transport</keyword>
<dbReference type="Pfam" id="PF00528">
    <property type="entry name" value="BPD_transp_1"/>
    <property type="match status" value="1"/>
</dbReference>
<name>L7EUX8_STRT8</name>
<sequence>MTVHDIPVRAPGDRREPTPPGAAPPAAPGRKRRRDLRALEPLLWLGPAVALILTMVVWPVVEMARTSLTRISSTGLSLGSAGLDNYTDLFAEEDLPGVLLRTLVWVVGVVTVTLLLSLGLAQLLNTRFPGQRAVRWALIVPWAASVLMTALIWRWMLNNFYGVVSRVLMDVGLLDKPVNWLADPVLGFAAMMAVAVFVSLPFTAFVILAGLQSIPAEVYEAARMDGAGPARTYLSVTLPLLRPSLLVAAIINIINVFNSFPIIWAMTRGGPGFTTDTTTTFMYKLAFDNQAVGESAAMAVVNFALILVVVLAYLRVVRWREEIR</sequence>
<dbReference type="Proteomes" id="UP000010931">
    <property type="component" value="Unassembled WGS sequence"/>
</dbReference>
<dbReference type="EMBL" id="AEJB01000629">
    <property type="protein sequence ID" value="ELP62185.1"/>
    <property type="molecule type" value="Genomic_DNA"/>
</dbReference>
<evidence type="ECO:0000256" key="7">
    <source>
        <dbReference type="RuleBase" id="RU363032"/>
    </source>
</evidence>
<evidence type="ECO:0000256" key="5">
    <source>
        <dbReference type="ARBA" id="ARBA00022989"/>
    </source>
</evidence>
<dbReference type="Gene3D" id="1.10.3720.10">
    <property type="entry name" value="MetI-like"/>
    <property type="match status" value="1"/>
</dbReference>
<feature type="transmembrane region" description="Helical" evidence="7">
    <location>
        <begin position="103"/>
        <end position="124"/>
    </location>
</feature>
<keyword evidence="3" id="KW-1003">Cell membrane</keyword>
<dbReference type="STRING" id="85558.T45_04452"/>